<evidence type="ECO:0000256" key="1">
    <source>
        <dbReference type="ARBA" id="ARBA00004141"/>
    </source>
</evidence>
<keyword evidence="9" id="KW-1185">Reference proteome</keyword>
<dbReference type="EMBL" id="JMQI01000062">
    <property type="protein sequence ID" value="KDN18653.1"/>
    <property type="molecule type" value="Genomic_DNA"/>
</dbReference>
<dbReference type="OrthoDB" id="3370990at2"/>
<feature type="transmembrane region" description="Helical" evidence="6">
    <location>
        <begin position="232"/>
        <end position="252"/>
    </location>
</feature>
<keyword evidence="3 6" id="KW-1133">Transmembrane helix</keyword>
<organism evidence="8 9">
    <name type="scientific">Amycolatopsis rifamycinica</name>
    <dbReference type="NCBI Taxonomy" id="287986"/>
    <lineage>
        <taxon>Bacteria</taxon>
        <taxon>Bacillati</taxon>
        <taxon>Actinomycetota</taxon>
        <taxon>Actinomycetes</taxon>
        <taxon>Pseudonocardiales</taxon>
        <taxon>Pseudonocardiaceae</taxon>
        <taxon>Amycolatopsis</taxon>
    </lineage>
</organism>
<feature type="transmembrane region" description="Helical" evidence="6">
    <location>
        <begin position="103"/>
        <end position="128"/>
    </location>
</feature>
<comment type="caution">
    <text evidence="8">The sequence shown here is derived from an EMBL/GenBank/DDBJ whole genome shotgun (WGS) entry which is preliminary data.</text>
</comment>
<dbReference type="InterPro" id="IPR051784">
    <property type="entry name" value="Nod_factor_ABC_transporter"/>
</dbReference>
<dbReference type="RefSeq" id="WP_043785765.1">
    <property type="nucleotide sequence ID" value="NZ_JMQI01000062.1"/>
</dbReference>
<reference evidence="8 9" key="1">
    <citation type="submission" date="2014-05" db="EMBL/GenBank/DDBJ databases">
        <title>Draft genome sequence of Amycolatopsis rifamycinica DSM 46095.</title>
        <authorList>
            <person name="Lal R."/>
            <person name="Saxena A."/>
            <person name="Kumari R."/>
            <person name="Mukherjee U."/>
            <person name="Singh P."/>
            <person name="Sangwan N."/>
            <person name="Mahato N.K."/>
        </authorList>
    </citation>
    <scope>NUCLEOTIDE SEQUENCE [LARGE SCALE GENOMIC DNA]</scope>
    <source>
        <strain evidence="8 9">DSM 46095</strain>
    </source>
</reference>
<dbReference type="InterPro" id="IPR000412">
    <property type="entry name" value="ABC_2_transport"/>
</dbReference>
<evidence type="ECO:0000259" key="7">
    <source>
        <dbReference type="PROSITE" id="PS51012"/>
    </source>
</evidence>
<keyword evidence="5" id="KW-0046">Antibiotic resistance</keyword>
<dbReference type="GO" id="GO:0043190">
    <property type="term" value="C:ATP-binding cassette (ABC) transporter complex"/>
    <property type="evidence" value="ECO:0007669"/>
    <property type="project" value="InterPro"/>
</dbReference>
<accession>A0A066U368</accession>
<evidence type="ECO:0000256" key="6">
    <source>
        <dbReference type="RuleBase" id="RU361157"/>
    </source>
</evidence>
<keyword evidence="2 6" id="KW-0812">Transmembrane</keyword>
<dbReference type="InterPro" id="IPR047817">
    <property type="entry name" value="ABC2_TM_bact-type"/>
</dbReference>
<protein>
    <recommendedName>
        <fullName evidence="6">Transport permease protein</fullName>
    </recommendedName>
</protein>
<name>A0A066U368_9PSEU</name>
<keyword evidence="6" id="KW-1003">Cell membrane</keyword>
<comment type="subcellular location">
    <subcellularLocation>
        <location evidence="6">Cell membrane</location>
        <topology evidence="6">Multi-pass membrane protein</topology>
    </subcellularLocation>
    <subcellularLocation>
        <location evidence="1">Membrane</location>
        <topology evidence="1">Multi-pass membrane protein</topology>
    </subcellularLocation>
</comment>
<proteinExistence type="inferred from homology"/>
<gene>
    <name evidence="8" type="ORF">DV20_29105</name>
</gene>
<feature type="transmembrane region" description="Helical" evidence="6">
    <location>
        <begin position="176"/>
        <end position="197"/>
    </location>
</feature>
<evidence type="ECO:0000256" key="4">
    <source>
        <dbReference type="ARBA" id="ARBA00023136"/>
    </source>
</evidence>
<keyword evidence="4 6" id="KW-0472">Membrane</keyword>
<feature type="transmembrane region" description="Helical" evidence="6">
    <location>
        <begin position="140"/>
        <end position="164"/>
    </location>
</feature>
<dbReference type="GO" id="GO:0046677">
    <property type="term" value="P:response to antibiotic"/>
    <property type="evidence" value="ECO:0007669"/>
    <property type="project" value="UniProtKB-KW"/>
</dbReference>
<dbReference type="InterPro" id="IPR013525">
    <property type="entry name" value="ABC2_TM"/>
</dbReference>
<evidence type="ECO:0000313" key="8">
    <source>
        <dbReference type="EMBL" id="KDN18653.1"/>
    </source>
</evidence>
<dbReference type="GO" id="GO:0140359">
    <property type="term" value="F:ABC-type transporter activity"/>
    <property type="evidence" value="ECO:0007669"/>
    <property type="project" value="InterPro"/>
</dbReference>
<dbReference type="PANTHER" id="PTHR43229">
    <property type="entry name" value="NODULATION PROTEIN J"/>
    <property type="match status" value="1"/>
</dbReference>
<dbReference type="AlphaFoldDB" id="A0A066U368"/>
<dbReference type="PIRSF" id="PIRSF006648">
    <property type="entry name" value="DrrB"/>
    <property type="match status" value="1"/>
</dbReference>
<evidence type="ECO:0000256" key="3">
    <source>
        <dbReference type="ARBA" id="ARBA00022989"/>
    </source>
</evidence>
<feature type="transmembrane region" description="Helical" evidence="6">
    <location>
        <begin position="64"/>
        <end position="82"/>
    </location>
</feature>
<dbReference type="PANTHER" id="PTHR43229:SF2">
    <property type="entry name" value="NODULATION PROTEIN J"/>
    <property type="match status" value="1"/>
</dbReference>
<sequence length="260" mass="27351">MRWAVEDGWTLTQRYLAQLARRPARLAGVVAFPILMVLIFAYLLGGGMSVPGGGSYREFLMPGMFAMTMAFGLSGTMIAVLDDTGRGVTDRFRSLPMAPSAAFTGRVAADLVNAALALAVLAGCGFAVGWRPHGSLGETLAALGLLLLLRTALVWAGIYLGLLTSDPSMVSLVQTLEFPFGFLSGAFVATSTMPAWLGTVAEWNPLSSTVTAARVLFGNPGAAGTSWVSAHAVPMAVVWPVVLLAVFVPLSVRRYGRLGN</sequence>
<dbReference type="Proteomes" id="UP000027345">
    <property type="component" value="Unassembled WGS sequence"/>
</dbReference>
<feature type="domain" description="ABC transmembrane type-2" evidence="7">
    <location>
        <begin position="24"/>
        <end position="258"/>
    </location>
</feature>
<dbReference type="STRING" id="287986.DV20_29105"/>
<keyword evidence="6" id="KW-0813">Transport</keyword>
<dbReference type="PROSITE" id="PS51012">
    <property type="entry name" value="ABC_TM2"/>
    <property type="match status" value="1"/>
</dbReference>
<feature type="transmembrane region" description="Helical" evidence="6">
    <location>
        <begin position="24"/>
        <end position="44"/>
    </location>
</feature>
<evidence type="ECO:0000313" key="9">
    <source>
        <dbReference type="Proteomes" id="UP000027345"/>
    </source>
</evidence>
<evidence type="ECO:0000256" key="2">
    <source>
        <dbReference type="ARBA" id="ARBA00022692"/>
    </source>
</evidence>
<dbReference type="Pfam" id="PF01061">
    <property type="entry name" value="ABC2_membrane"/>
    <property type="match status" value="1"/>
</dbReference>
<evidence type="ECO:0000256" key="5">
    <source>
        <dbReference type="ARBA" id="ARBA00023251"/>
    </source>
</evidence>
<comment type="similarity">
    <text evidence="6">Belongs to the ABC-2 integral membrane protein family.</text>
</comment>
<dbReference type="eggNOG" id="COG0842">
    <property type="taxonomic scope" value="Bacteria"/>
</dbReference>